<keyword evidence="5 12" id="KW-0547">Nucleotide-binding</keyword>
<evidence type="ECO:0000256" key="8">
    <source>
        <dbReference type="ARBA" id="ARBA00023134"/>
    </source>
</evidence>
<feature type="compositionally biased region" description="Polar residues" evidence="13">
    <location>
        <begin position="315"/>
        <end position="333"/>
    </location>
</feature>
<name>A0A559J3X3_9BACL</name>
<dbReference type="GO" id="GO:1904047">
    <property type="term" value="F:S-adenosyl-L-methionine binding"/>
    <property type="evidence" value="ECO:0007669"/>
    <property type="project" value="UniProtKB-UniRule"/>
</dbReference>
<feature type="binding site" evidence="12">
    <location>
        <position position="71"/>
    </location>
    <ligand>
        <name>S-adenosyl-L-methionine</name>
        <dbReference type="ChEBI" id="CHEBI:59789"/>
    </ligand>
</feature>
<dbReference type="OrthoDB" id="9763993at2"/>
<dbReference type="GO" id="GO:0005525">
    <property type="term" value="F:GTP binding"/>
    <property type="evidence" value="ECO:0007669"/>
    <property type="project" value="UniProtKB-UniRule"/>
</dbReference>
<evidence type="ECO:0000256" key="5">
    <source>
        <dbReference type="ARBA" id="ARBA00022741"/>
    </source>
</evidence>
<dbReference type="GO" id="GO:0061798">
    <property type="term" value="F:GTP 3',8'-cyclase activity"/>
    <property type="evidence" value="ECO:0007669"/>
    <property type="project" value="UniProtKB-UniRule"/>
</dbReference>
<feature type="binding site" evidence="12">
    <location>
        <position position="28"/>
    </location>
    <ligand>
        <name>[4Fe-4S] cluster</name>
        <dbReference type="ChEBI" id="CHEBI:49883"/>
        <label>1</label>
        <note>4Fe-4S-S-AdoMet</note>
    </ligand>
</feature>
<evidence type="ECO:0000256" key="13">
    <source>
        <dbReference type="SAM" id="MobiDB-lite"/>
    </source>
</evidence>
<dbReference type="PANTHER" id="PTHR22960">
    <property type="entry name" value="MOLYBDOPTERIN COFACTOR SYNTHESIS PROTEIN A"/>
    <property type="match status" value="1"/>
</dbReference>
<sequence>MPSTLTDNYNRIHNYMRISITDRCNLRCTYCMPEEGMTFLPNEQLMTDEEIIQIVRVAAQLGIKKIRLTGGEPLLRPNVVSLVQELSQIEGIEDLALTTNGLLLAKMAADLKRAGLKRVNISMDSLKPERFKQMTRGGNLQRVLEAVERCTEVGLAPLKLNVVLMRGFNDDEWDDFIQYTIDHPITVRFIEYMPIGGRQQGWKRDYISLEERLKGSKWHEQAIPVDKPRHGGPAAYYRLPGAKGQFGLIHPVSDHFCDTCNRLRITADGYVKPCLYWSDEFHLRHHIGDDAKLAEVLIRSLEAKPFNHEMAYELSGQSLSHQPTTRTMSQIGG</sequence>
<dbReference type="CDD" id="cd01335">
    <property type="entry name" value="Radical_SAM"/>
    <property type="match status" value="1"/>
</dbReference>
<keyword evidence="6 12" id="KW-0408">Iron</keyword>
<feature type="binding site" evidence="12">
    <location>
        <position position="159"/>
    </location>
    <ligand>
        <name>GTP</name>
        <dbReference type="ChEBI" id="CHEBI:37565"/>
    </ligand>
</feature>
<accession>A0A559J3X3</accession>
<feature type="binding site" evidence="12">
    <location>
        <position position="122"/>
    </location>
    <ligand>
        <name>S-adenosyl-L-methionine</name>
        <dbReference type="ChEBI" id="CHEBI:59789"/>
    </ligand>
</feature>
<evidence type="ECO:0000256" key="3">
    <source>
        <dbReference type="ARBA" id="ARBA00022691"/>
    </source>
</evidence>
<feature type="domain" description="Radical SAM core" evidence="14">
    <location>
        <begin position="8"/>
        <end position="226"/>
    </location>
</feature>
<feature type="binding site" evidence="12">
    <location>
        <position position="67"/>
    </location>
    <ligand>
        <name>GTP</name>
        <dbReference type="ChEBI" id="CHEBI:37565"/>
    </ligand>
</feature>
<comment type="function">
    <text evidence="12">Catalyzes the cyclization of GTP to (8S)-3',8-cyclo-7,8-dihydroguanosine 5'-triphosphate.</text>
</comment>
<dbReference type="NCBIfam" id="NF001199">
    <property type="entry name" value="PRK00164.2-1"/>
    <property type="match status" value="1"/>
</dbReference>
<comment type="similarity">
    <text evidence="12">Belongs to the radical SAM superfamily. MoaA family.</text>
</comment>
<dbReference type="InterPro" id="IPR007197">
    <property type="entry name" value="rSAM"/>
</dbReference>
<evidence type="ECO:0000259" key="14">
    <source>
        <dbReference type="PROSITE" id="PS51918"/>
    </source>
</evidence>
<evidence type="ECO:0000256" key="11">
    <source>
        <dbReference type="ARBA" id="ARBA00048697"/>
    </source>
</evidence>
<dbReference type="GO" id="GO:0046872">
    <property type="term" value="F:metal ion binding"/>
    <property type="evidence" value="ECO:0007669"/>
    <property type="project" value="UniProtKB-KW"/>
</dbReference>
<dbReference type="SFLD" id="SFLDS00029">
    <property type="entry name" value="Radical_SAM"/>
    <property type="match status" value="1"/>
</dbReference>
<dbReference type="SFLD" id="SFLDG01067">
    <property type="entry name" value="SPASM/twitch_domain_containing"/>
    <property type="match status" value="1"/>
</dbReference>
<dbReference type="PANTHER" id="PTHR22960:SF0">
    <property type="entry name" value="MOLYBDENUM COFACTOR BIOSYNTHESIS PROTEIN 1"/>
    <property type="match status" value="1"/>
</dbReference>
<dbReference type="SUPFAM" id="SSF102114">
    <property type="entry name" value="Radical SAM enzymes"/>
    <property type="match status" value="1"/>
</dbReference>
<keyword evidence="9 12" id="KW-0501">Molybdenum cofactor biosynthesis</keyword>
<gene>
    <name evidence="12 15" type="primary">moaA</name>
    <name evidence="15" type="ORF">FPZ44_05360</name>
</gene>
<evidence type="ECO:0000256" key="10">
    <source>
        <dbReference type="ARBA" id="ARBA00023239"/>
    </source>
</evidence>
<evidence type="ECO:0000313" key="15">
    <source>
        <dbReference type="EMBL" id="TVX94590.1"/>
    </source>
</evidence>
<dbReference type="SMART" id="SM00729">
    <property type="entry name" value="Elp3"/>
    <property type="match status" value="1"/>
</dbReference>
<dbReference type="Pfam" id="PF04055">
    <property type="entry name" value="Radical_SAM"/>
    <property type="match status" value="1"/>
</dbReference>
<keyword evidence="3 12" id="KW-0949">S-adenosyl-L-methionine</keyword>
<comment type="pathway">
    <text evidence="12">Cofactor biosynthesis; molybdopterin biosynthesis.</text>
</comment>
<feature type="region of interest" description="Disordered" evidence="13">
    <location>
        <begin position="314"/>
        <end position="333"/>
    </location>
</feature>
<dbReference type="AlphaFoldDB" id="A0A559J3X3"/>
<dbReference type="InterPro" id="IPR013785">
    <property type="entry name" value="Aldolase_TIM"/>
</dbReference>
<dbReference type="InterPro" id="IPR010505">
    <property type="entry name" value="MoaA_twitch"/>
</dbReference>
<dbReference type="InterPro" id="IPR013483">
    <property type="entry name" value="MoaA"/>
</dbReference>
<comment type="cofactor">
    <cofactor evidence="12">
        <name>[4Fe-4S] cluster</name>
        <dbReference type="ChEBI" id="CHEBI:49883"/>
    </cofactor>
    <text evidence="12">Binds 2 [4Fe-4S] clusters. Binds 1 [4Fe-4S] cluster coordinated with 3 cysteines and an exchangeable S-adenosyl-L-methionine and 1 [4Fe-4S] cluster coordinated with 3 cysteines and the GTP-derived substrate.</text>
</comment>
<protein>
    <recommendedName>
        <fullName evidence="1 12">GTP 3',8-cyclase</fullName>
        <ecNumber evidence="1 12">4.1.99.22</ecNumber>
    </recommendedName>
    <alternativeName>
        <fullName evidence="12">Molybdenum cofactor biosynthesis protein A</fullName>
    </alternativeName>
</protein>
<keyword evidence="4 12" id="KW-0479">Metal-binding</keyword>
<dbReference type="InterPro" id="IPR050105">
    <property type="entry name" value="MoCo_biosynth_MoaA/MoaC"/>
</dbReference>
<proteinExistence type="inferred from homology"/>
<dbReference type="GO" id="GO:0006777">
    <property type="term" value="P:Mo-molybdopterin cofactor biosynthetic process"/>
    <property type="evidence" value="ECO:0007669"/>
    <property type="project" value="UniProtKB-UniRule"/>
</dbReference>
<dbReference type="PROSITE" id="PS01305">
    <property type="entry name" value="MOAA_NIFB_PQQE"/>
    <property type="match status" value="1"/>
</dbReference>
<dbReference type="InterPro" id="IPR006638">
    <property type="entry name" value="Elp3/MiaA/NifB-like_rSAM"/>
</dbReference>
<evidence type="ECO:0000256" key="7">
    <source>
        <dbReference type="ARBA" id="ARBA00023014"/>
    </source>
</evidence>
<feature type="binding site" evidence="12">
    <location>
        <position position="31"/>
    </location>
    <ligand>
        <name>[4Fe-4S] cluster</name>
        <dbReference type="ChEBI" id="CHEBI:49883"/>
        <label>1</label>
        <note>4Fe-4S-S-AdoMet</note>
    </ligand>
</feature>
<keyword evidence="8 12" id="KW-0342">GTP-binding</keyword>
<feature type="binding site" evidence="12">
    <location>
        <position position="24"/>
    </location>
    <ligand>
        <name>[4Fe-4S] cluster</name>
        <dbReference type="ChEBI" id="CHEBI:49883"/>
        <label>1</label>
        <note>4Fe-4S-S-AdoMet</note>
    </ligand>
</feature>
<dbReference type="Proteomes" id="UP000318102">
    <property type="component" value="Unassembled WGS sequence"/>
</dbReference>
<dbReference type="HAMAP" id="MF_01225_B">
    <property type="entry name" value="MoaA_B"/>
    <property type="match status" value="1"/>
</dbReference>
<dbReference type="GO" id="GO:0051539">
    <property type="term" value="F:4 iron, 4 sulfur cluster binding"/>
    <property type="evidence" value="ECO:0007669"/>
    <property type="project" value="UniProtKB-UniRule"/>
</dbReference>
<dbReference type="InterPro" id="IPR000385">
    <property type="entry name" value="MoaA_NifB_PqqE_Fe-S-bd_CS"/>
</dbReference>
<feature type="binding site" evidence="12">
    <location>
        <position position="30"/>
    </location>
    <ligand>
        <name>S-adenosyl-L-methionine</name>
        <dbReference type="ChEBI" id="CHEBI:59789"/>
    </ligand>
</feature>
<dbReference type="Pfam" id="PF06463">
    <property type="entry name" value="Mob_synth_C"/>
    <property type="match status" value="1"/>
</dbReference>
<feature type="binding site" evidence="12">
    <location>
        <position position="260"/>
    </location>
    <ligand>
        <name>[4Fe-4S] cluster</name>
        <dbReference type="ChEBI" id="CHEBI:49883"/>
        <label>2</label>
        <note>4Fe-4S-substrate</note>
    </ligand>
</feature>
<feature type="binding site" evidence="12">
    <location>
        <position position="193"/>
    </location>
    <ligand>
        <name>S-adenosyl-L-methionine</name>
        <dbReference type="ChEBI" id="CHEBI:59789"/>
    </ligand>
</feature>
<dbReference type="EC" id="4.1.99.22" evidence="1 12"/>
<feature type="binding site" evidence="12">
    <location>
        <position position="274"/>
    </location>
    <ligand>
        <name>[4Fe-4S] cluster</name>
        <dbReference type="ChEBI" id="CHEBI:49883"/>
        <label>2</label>
        <note>4Fe-4S-substrate</note>
    </ligand>
</feature>
<keyword evidence="7 12" id="KW-0411">Iron-sulfur</keyword>
<dbReference type="UniPathway" id="UPA00344"/>
<feature type="binding site" evidence="12">
    <location>
        <position position="98"/>
    </location>
    <ligand>
        <name>GTP</name>
        <dbReference type="ChEBI" id="CHEBI:37565"/>
    </ligand>
</feature>
<dbReference type="GO" id="GO:0061799">
    <property type="term" value="F:cyclic pyranopterin monophosphate synthase activity"/>
    <property type="evidence" value="ECO:0007669"/>
    <property type="project" value="TreeGrafter"/>
</dbReference>
<comment type="caution">
    <text evidence="15">The sequence shown here is derived from an EMBL/GenBank/DDBJ whole genome shotgun (WGS) entry which is preliminary data.</text>
</comment>
<dbReference type="SFLD" id="SFLDG01386">
    <property type="entry name" value="main_SPASM_domain-containing"/>
    <property type="match status" value="1"/>
</dbReference>
<keyword evidence="16" id="KW-1185">Reference proteome</keyword>
<evidence type="ECO:0000313" key="16">
    <source>
        <dbReference type="Proteomes" id="UP000318102"/>
    </source>
</evidence>
<evidence type="ECO:0000256" key="9">
    <source>
        <dbReference type="ARBA" id="ARBA00023150"/>
    </source>
</evidence>
<organism evidence="15 16">
    <name type="scientific">Paenibacillus agilis</name>
    <dbReference type="NCBI Taxonomy" id="3020863"/>
    <lineage>
        <taxon>Bacteria</taxon>
        <taxon>Bacillati</taxon>
        <taxon>Bacillota</taxon>
        <taxon>Bacilli</taxon>
        <taxon>Bacillales</taxon>
        <taxon>Paenibacillaceae</taxon>
        <taxon>Paenibacillus</taxon>
    </lineage>
</organism>
<comment type="catalytic activity">
    <reaction evidence="11 12">
        <text>GTP + AH2 + S-adenosyl-L-methionine = (8S)-3',8-cyclo-7,8-dihydroguanosine 5'-triphosphate + 5'-deoxyadenosine + L-methionine + A + H(+)</text>
        <dbReference type="Rhea" id="RHEA:49576"/>
        <dbReference type="ChEBI" id="CHEBI:13193"/>
        <dbReference type="ChEBI" id="CHEBI:15378"/>
        <dbReference type="ChEBI" id="CHEBI:17319"/>
        <dbReference type="ChEBI" id="CHEBI:17499"/>
        <dbReference type="ChEBI" id="CHEBI:37565"/>
        <dbReference type="ChEBI" id="CHEBI:57844"/>
        <dbReference type="ChEBI" id="CHEBI:59789"/>
        <dbReference type="ChEBI" id="CHEBI:131766"/>
        <dbReference type="EC" id="4.1.99.22"/>
    </reaction>
</comment>
<evidence type="ECO:0000256" key="2">
    <source>
        <dbReference type="ARBA" id="ARBA00022485"/>
    </source>
</evidence>
<feature type="binding site" evidence="12">
    <location>
        <position position="257"/>
    </location>
    <ligand>
        <name>[4Fe-4S] cluster</name>
        <dbReference type="ChEBI" id="CHEBI:49883"/>
        <label>2</label>
        <note>4Fe-4S-substrate</note>
    </ligand>
</feature>
<reference evidence="15 16" key="1">
    <citation type="submission" date="2019-07" db="EMBL/GenBank/DDBJ databases">
        <authorList>
            <person name="Kim J."/>
        </authorList>
    </citation>
    <scope>NUCLEOTIDE SEQUENCE [LARGE SCALE GENOMIC DNA]</scope>
    <source>
        <strain evidence="15 16">N4</strain>
    </source>
</reference>
<dbReference type="InterPro" id="IPR058240">
    <property type="entry name" value="rSAM_sf"/>
</dbReference>
<feature type="binding site" evidence="12">
    <location>
        <begin position="262"/>
        <end position="264"/>
    </location>
    <ligand>
        <name>GTP</name>
        <dbReference type="ChEBI" id="CHEBI:37565"/>
    </ligand>
</feature>
<keyword evidence="2 12" id="KW-0004">4Fe-4S</keyword>
<evidence type="ECO:0000256" key="4">
    <source>
        <dbReference type="ARBA" id="ARBA00022723"/>
    </source>
</evidence>
<evidence type="ECO:0000256" key="6">
    <source>
        <dbReference type="ARBA" id="ARBA00023004"/>
    </source>
</evidence>
<dbReference type="EMBL" id="VNJK01000001">
    <property type="protein sequence ID" value="TVX94590.1"/>
    <property type="molecule type" value="Genomic_DNA"/>
</dbReference>
<evidence type="ECO:0000256" key="12">
    <source>
        <dbReference type="HAMAP-Rule" id="MF_01225"/>
    </source>
</evidence>
<comment type="subunit">
    <text evidence="12">Monomer and homodimer.</text>
</comment>
<dbReference type="PROSITE" id="PS51918">
    <property type="entry name" value="RADICAL_SAM"/>
    <property type="match status" value="1"/>
</dbReference>
<dbReference type="InterPro" id="IPR040064">
    <property type="entry name" value="MoaA-like"/>
</dbReference>
<feature type="binding site" evidence="12">
    <location>
        <position position="17"/>
    </location>
    <ligand>
        <name>GTP</name>
        <dbReference type="ChEBI" id="CHEBI:37565"/>
    </ligand>
</feature>
<dbReference type="NCBIfam" id="TIGR02666">
    <property type="entry name" value="moaA"/>
    <property type="match status" value="1"/>
</dbReference>
<dbReference type="SFLD" id="SFLDG01383">
    <property type="entry name" value="cyclic_pyranopterin_phosphate"/>
    <property type="match status" value="1"/>
</dbReference>
<dbReference type="Gene3D" id="3.20.20.70">
    <property type="entry name" value="Aldolase class I"/>
    <property type="match status" value="1"/>
</dbReference>
<dbReference type="CDD" id="cd21117">
    <property type="entry name" value="Twitch_MoaA"/>
    <property type="match status" value="1"/>
</dbReference>
<keyword evidence="10 12" id="KW-0456">Lyase</keyword>
<evidence type="ECO:0000256" key="1">
    <source>
        <dbReference type="ARBA" id="ARBA00012167"/>
    </source>
</evidence>